<dbReference type="InterPro" id="IPR016181">
    <property type="entry name" value="Acyl_CoA_acyltransferase"/>
</dbReference>
<organism evidence="1 2">
    <name type="scientific">Bacteroides fragilis</name>
    <dbReference type="NCBI Taxonomy" id="817"/>
    <lineage>
        <taxon>Bacteria</taxon>
        <taxon>Pseudomonadati</taxon>
        <taxon>Bacteroidota</taxon>
        <taxon>Bacteroidia</taxon>
        <taxon>Bacteroidales</taxon>
        <taxon>Bacteroidaceae</taxon>
        <taxon>Bacteroides</taxon>
    </lineage>
</organism>
<dbReference type="CDD" id="cd04301">
    <property type="entry name" value="NAT_SF"/>
    <property type="match status" value="1"/>
</dbReference>
<dbReference type="RefSeq" id="WP_032543965.1">
    <property type="nucleotide sequence ID" value="NZ_CP036539.1"/>
</dbReference>
<dbReference type="AlphaFoldDB" id="A0A5E8K1J0"/>
<accession>A0A5E8K1J0</accession>
<keyword evidence="1" id="KW-0808">Transferase</keyword>
<evidence type="ECO:0000313" key="2">
    <source>
        <dbReference type="Proteomes" id="UP000436803"/>
    </source>
</evidence>
<dbReference type="GO" id="GO:0016747">
    <property type="term" value="F:acyltransferase activity, transferring groups other than amino-acyl groups"/>
    <property type="evidence" value="ECO:0007669"/>
    <property type="project" value="InterPro"/>
</dbReference>
<dbReference type="Gene3D" id="3.40.630.30">
    <property type="match status" value="1"/>
</dbReference>
<dbReference type="Pfam" id="PF00583">
    <property type="entry name" value="Acetyltransf_1"/>
    <property type="match status" value="1"/>
</dbReference>
<reference evidence="1 2" key="1">
    <citation type="journal article" date="2019" name="Nat. Med.">
        <title>A library of human gut bacterial isolates paired with longitudinal multiomics data enables mechanistic microbiome research.</title>
        <authorList>
            <person name="Poyet M."/>
            <person name="Groussin M."/>
            <person name="Gibbons S.M."/>
            <person name="Avila-Pacheco J."/>
            <person name="Jiang X."/>
            <person name="Kearney S.M."/>
            <person name="Perrotta A.R."/>
            <person name="Berdy B."/>
            <person name="Zhao S."/>
            <person name="Lieberman T.D."/>
            <person name="Swanson P.K."/>
            <person name="Smith M."/>
            <person name="Roesemann S."/>
            <person name="Alexander J.E."/>
            <person name="Rich S.A."/>
            <person name="Livny J."/>
            <person name="Vlamakis H."/>
            <person name="Clish C."/>
            <person name="Bullock K."/>
            <person name="Deik A."/>
            <person name="Scott J."/>
            <person name="Pierce K.A."/>
            <person name="Xavier R.J."/>
            <person name="Alm E.J."/>
        </authorList>
    </citation>
    <scope>NUCLEOTIDE SEQUENCE [LARGE SCALE GENOMIC DNA]</scope>
    <source>
        <strain evidence="1 2">BIOML-A7</strain>
    </source>
</reference>
<dbReference type="EMBL" id="VWAW01000012">
    <property type="protein sequence ID" value="KAA5172319.1"/>
    <property type="molecule type" value="Genomic_DNA"/>
</dbReference>
<sequence length="235" mass="27286">MKNYVRKLEWDSSFFGKKVASILLCDGDISFLEEGLRVCRNEGYELVYVFCENNMQIPSNILQYDDCSLVDTRITFEFQVNSPAISHPNIFECYLQSPDLYNLAIQSGVYSRFRIDHHFTKQDFERLYKVWVDSSLNRTIADSVLVYSENNELAGFVTMKNLKDRVSIGLIATQFQYRGRGIASFLLNSVNNYAYSHAIDTIEVATQARNIIACSFYKKNGFIEKSRTNIYHFWI</sequence>
<gene>
    <name evidence="1" type="ORF">F2Z29_14715</name>
</gene>
<dbReference type="Proteomes" id="UP000436803">
    <property type="component" value="Unassembled WGS sequence"/>
</dbReference>
<dbReference type="InterPro" id="IPR000182">
    <property type="entry name" value="GNAT_dom"/>
</dbReference>
<proteinExistence type="predicted"/>
<name>A0A5E8K1J0_BACFG</name>
<dbReference type="PROSITE" id="PS51186">
    <property type="entry name" value="GNAT"/>
    <property type="match status" value="1"/>
</dbReference>
<dbReference type="SUPFAM" id="SSF55729">
    <property type="entry name" value="Acyl-CoA N-acyltransferases (Nat)"/>
    <property type="match status" value="1"/>
</dbReference>
<protein>
    <submittedName>
        <fullName evidence="1">GNAT family N-acetyltransferase</fullName>
    </submittedName>
</protein>
<evidence type="ECO:0000313" key="1">
    <source>
        <dbReference type="EMBL" id="KAA5172319.1"/>
    </source>
</evidence>
<comment type="caution">
    <text evidence="1">The sequence shown here is derived from an EMBL/GenBank/DDBJ whole genome shotgun (WGS) entry which is preliminary data.</text>
</comment>